<dbReference type="PANTHER" id="PTHR35910">
    <property type="entry name" value="2EXR DOMAIN-CONTAINING PROTEIN"/>
    <property type="match status" value="1"/>
</dbReference>
<accession>A0AA39Z907</accession>
<dbReference type="AlphaFoldDB" id="A0AA39Z907"/>
<feature type="region of interest" description="Disordered" evidence="1">
    <location>
        <begin position="1"/>
        <end position="30"/>
    </location>
</feature>
<dbReference type="EMBL" id="JAULSY010000088">
    <property type="protein sequence ID" value="KAK0666421.1"/>
    <property type="molecule type" value="Genomic_DNA"/>
</dbReference>
<feature type="domain" description="2EXR" evidence="2">
    <location>
        <begin position="104"/>
        <end position="191"/>
    </location>
</feature>
<sequence>MPARRKRAEEEQDVAEDHPALGTSPVTISTPDEILSVGGNHSTADVLSTGVTLPSDGGVTLPSDGGVTLPSDAALSTEGTISSSTGILSTDGSLPTPVTSILDKLPLELRFLIYKYTWEPRQIGIPESEYSVRRNDHGGLPVTLFICRESRQETLRHYHRYSLRWLDFDIYGFSDWDRCREGYINPDLDTIYLSTSSIIICNPKFEIPTLREAQRPVLTVSITLDCVQSAAALKWLIEGSGLGGLIATTEFKGAMCVWYG</sequence>
<evidence type="ECO:0000313" key="3">
    <source>
        <dbReference type="EMBL" id="KAK0666421.1"/>
    </source>
</evidence>
<proteinExistence type="predicted"/>
<protein>
    <recommendedName>
        <fullName evidence="2">2EXR domain-containing protein</fullName>
    </recommendedName>
</protein>
<gene>
    <name evidence="3" type="ORF">QBC41DRAFT_398104</name>
</gene>
<dbReference type="InterPro" id="IPR045518">
    <property type="entry name" value="2EXR"/>
</dbReference>
<reference evidence="3" key="1">
    <citation type="submission" date="2023-06" db="EMBL/GenBank/DDBJ databases">
        <title>Genome-scale phylogeny and comparative genomics of the fungal order Sordariales.</title>
        <authorList>
            <consortium name="Lawrence Berkeley National Laboratory"/>
            <person name="Hensen N."/>
            <person name="Bonometti L."/>
            <person name="Westerberg I."/>
            <person name="Brannstrom I.O."/>
            <person name="Guillou S."/>
            <person name="Cros-Aarteil S."/>
            <person name="Calhoun S."/>
            <person name="Haridas S."/>
            <person name="Kuo A."/>
            <person name="Mondo S."/>
            <person name="Pangilinan J."/>
            <person name="Riley R."/>
            <person name="Labutti K."/>
            <person name="Andreopoulos B."/>
            <person name="Lipzen A."/>
            <person name="Chen C."/>
            <person name="Yanf M."/>
            <person name="Daum C."/>
            <person name="Ng V."/>
            <person name="Clum A."/>
            <person name="Steindorff A."/>
            <person name="Ohm R."/>
            <person name="Martin F."/>
            <person name="Silar P."/>
            <person name="Natvig D."/>
            <person name="Lalanne C."/>
            <person name="Gautier V."/>
            <person name="Ament-Velasquez S.L."/>
            <person name="Kruys A."/>
            <person name="Hutchinson M.I."/>
            <person name="Powell A.J."/>
            <person name="Barry K."/>
            <person name="Miller A.N."/>
            <person name="Grigoriev I.V."/>
            <person name="Debuchy R."/>
            <person name="Gladieux P."/>
            <person name="Thoren M.H."/>
            <person name="Johannesson H."/>
        </authorList>
    </citation>
    <scope>NUCLEOTIDE SEQUENCE</scope>
    <source>
        <strain evidence="3">CBS 307.81</strain>
    </source>
</reference>
<evidence type="ECO:0000256" key="1">
    <source>
        <dbReference type="SAM" id="MobiDB-lite"/>
    </source>
</evidence>
<dbReference type="Proteomes" id="UP001174997">
    <property type="component" value="Unassembled WGS sequence"/>
</dbReference>
<evidence type="ECO:0000259" key="2">
    <source>
        <dbReference type="Pfam" id="PF20150"/>
    </source>
</evidence>
<dbReference type="PANTHER" id="PTHR35910:SF1">
    <property type="entry name" value="2EXR DOMAIN-CONTAINING PROTEIN"/>
    <property type="match status" value="1"/>
</dbReference>
<name>A0AA39Z907_9PEZI</name>
<organism evidence="3 4">
    <name type="scientific">Cercophora samala</name>
    <dbReference type="NCBI Taxonomy" id="330535"/>
    <lineage>
        <taxon>Eukaryota</taxon>
        <taxon>Fungi</taxon>
        <taxon>Dikarya</taxon>
        <taxon>Ascomycota</taxon>
        <taxon>Pezizomycotina</taxon>
        <taxon>Sordariomycetes</taxon>
        <taxon>Sordariomycetidae</taxon>
        <taxon>Sordariales</taxon>
        <taxon>Lasiosphaeriaceae</taxon>
        <taxon>Cercophora</taxon>
    </lineage>
</organism>
<dbReference type="Pfam" id="PF20150">
    <property type="entry name" value="2EXR"/>
    <property type="match status" value="1"/>
</dbReference>
<comment type="caution">
    <text evidence="3">The sequence shown here is derived from an EMBL/GenBank/DDBJ whole genome shotgun (WGS) entry which is preliminary data.</text>
</comment>
<evidence type="ECO:0000313" key="4">
    <source>
        <dbReference type="Proteomes" id="UP001174997"/>
    </source>
</evidence>
<keyword evidence="4" id="KW-1185">Reference proteome</keyword>